<evidence type="ECO:0000256" key="2">
    <source>
        <dbReference type="ARBA" id="ARBA00022527"/>
    </source>
</evidence>
<comment type="catalytic activity">
    <reaction evidence="8">
        <text>L-seryl-[protein] + ATP = O-phospho-L-seryl-[protein] + ADP + H(+)</text>
        <dbReference type="Rhea" id="RHEA:17989"/>
        <dbReference type="Rhea" id="RHEA-COMP:9863"/>
        <dbReference type="Rhea" id="RHEA-COMP:11604"/>
        <dbReference type="ChEBI" id="CHEBI:15378"/>
        <dbReference type="ChEBI" id="CHEBI:29999"/>
        <dbReference type="ChEBI" id="CHEBI:30616"/>
        <dbReference type="ChEBI" id="CHEBI:83421"/>
        <dbReference type="ChEBI" id="CHEBI:456216"/>
        <dbReference type="EC" id="2.7.11.1"/>
    </reaction>
</comment>
<dbReference type="AlphaFoldDB" id="A0A6A4H014"/>
<evidence type="ECO:0000256" key="8">
    <source>
        <dbReference type="ARBA" id="ARBA00048679"/>
    </source>
</evidence>
<dbReference type="PANTHER" id="PTHR47634">
    <property type="entry name" value="PROTEIN KINASE DOMAIN-CONTAINING PROTEIN-RELATED"/>
    <property type="match status" value="1"/>
</dbReference>
<dbReference type="InterPro" id="IPR051334">
    <property type="entry name" value="SRPK"/>
</dbReference>
<reference evidence="11" key="1">
    <citation type="journal article" date="2019" name="Environ. Microbiol.">
        <title>Fungal ecological strategies reflected in gene transcription - a case study of two litter decomposers.</title>
        <authorList>
            <person name="Barbi F."/>
            <person name="Kohler A."/>
            <person name="Barry K."/>
            <person name="Baskaran P."/>
            <person name="Daum C."/>
            <person name="Fauchery L."/>
            <person name="Ihrmark K."/>
            <person name="Kuo A."/>
            <person name="LaButti K."/>
            <person name="Lipzen A."/>
            <person name="Morin E."/>
            <person name="Grigoriev I.V."/>
            <person name="Henrissat B."/>
            <person name="Lindahl B."/>
            <person name="Martin F."/>
        </authorList>
    </citation>
    <scope>NUCLEOTIDE SEQUENCE</scope>
    <source>
        <strain evidence="11">JB14</strain>
    </source>
</reference>
<dbReference type="GO" id="GO:0004674">
    <property type="term" value="F:protein serine/threonine kinase activity"/>
    <property type="evidence" value="ECO:0007669"/>
    <property type="project" value="UniProtKB-KW"/>
</dbReference>
<organism evidence="11 12">
    <name type="scientific">Gymnopus androsaceus JB14</name>
    <dbReference type="NCBI Taxonomy" id="1447944"/>
    <lineage>
        <taxon>Eukaryota</taxon>
        <taxon>Fungi</taxon>
        <taxon>Dikarya</taxon>
        <taxon>Basidiomycota</taxon>
        <taxon>Agaricomycotina</taxon>
        <taxon>Agaricomycetes</taxon>
        <taxon>Agaricomycetidae</taxon>
        <taxon>Agaricales</taxon>
        <taxon>Marasmiineae</taxon>
        <taxon>Omphalotaceae</taxon>
        <taxon>Gymnopus</taxon>
    </lineage>
</organism>
<evidence type="ECO:0000256" key="4">
    <source>
        <dbReference type="ARBA" id="ARBA00022741"/>
    </source>
</evidence>
<evidence type="ECO:0000259" key="10">
    <source>
        <dbReference type="PROSITE" id="PS50011"/>
    </source>
</evidence>
<dbReference type="EC" id="2.7.11.1" evidence="1"/>
<protein>
    <recommendedName>
        <fullName evidence="1">non-specific serine/threonine protein kinase</fullName>
        <ecNumber evidence="1">2.7.11.1</ecNumber>
    </recommendedName>
</protein>
<dbReference type="Proteomes" id="UP000799118">
    <property type="component" value="Unassembled WGS sequence"/>
</dbReference>
<dbReference type="GO" id="GO:0050684">
    <property type="term" value="P:regulation of mRNA processing"/>
    <property type="evidence" value="ECO:0007669"/>
    <property type="project" value="TreeGrafter"/>
</dbReference>
<keyword evidence="2" id="KW-0723">Serine/threonine-protein kinase</keyword>
<feature type="binding site" evidence="9">
    <location>
        <position position="58"/>
    </location>
    <ligand>
        <name>ATP</name>
        <dbReference type="ChEBI" id="CHEBI:30616"/>
    </ligand>
</feature>
<evidence type="ECO:0000313" key="12">
    <source>
        <dbReference type="Proteomes" id="UP000799118"/>
    </source>
</evidence>
<evidence type="ECO:0000256" key="6">
    <source>
        <dbReference type="ARBA" id="ARBA00022840"/>
    </source>
</evidence>
<evidence type="ECO:0000256" key="5">
    <source>
        <dbReference type="ARBA" id="ARBA00022777"/>
    </source>
</evidence>
<gene>
    <name evidence="11" type="ORF">BT96DRAFT_1060263</name>
</gene>
<dbReference type="InterPro" id="IPR000719">
    <property type="entry name" value="Prot_kinase_dom"/>
</dbReference>
<dbReference type="InterPro" id="IPR011009">
    <property type="entry name" value="Kinase-like_dom_sf"/>
</dbReference>
<evidence type="ECO:0000256" key="1">
    <source>
        <dbReference type="ARBA" id="ARBA00012513"/>
    </source>
</evidence>
<dbReference type="Gene3D" id="3.30.200.20">
    <property type="entry name" value="Phosphorylase Kinase, domain 1"/>
    <property type="match status" value="1"/>
</dbReference>
<dbReference type="PROSITE" id="PS50011">
    <property type="entry name" value="PROTEIN_KINASE_DOM"/>
    <property type="match status" value="1"/>
</dbReference>
<keyword evidence="3" id="KW-0808">Transferase</keyword>
<dbReference type="InterPro" id="IPR017441">
    <property type="entry name" value="Protein_kinase_ATP_BS"/>
</dbReference>
<keyword evidence="5 11" id="KW-0418">Kinase</keyword>
<name>A0A6A4H014_9AGAR</name>
<sequence length="186" mass="20787">MSIYENTYGYCPGGYHPVHLNDKFHNGRYTVVNKLGHGMYAVVWLVYDSQIGRYAALKICIANLERSKSRHVRAQSSQSPDDNDEGNNHVVQIFDVFTHQGPNGTHLCIVTEILGPNLAEALMCMYVDDSAPTGVAKRLAAQVAYGLRYLHKHRIVHGDLHVRNVLLYAPTIISSSSSQEHTPTRL</sequence>
<feature type="domain" description="Protein kinase" evidence="10">
    <location>
        <begin position="29"/>
        <end position="186"/>
    </location>
</feature>
<dbReference type="GO" id="GO:0005524">
    <property type="term" value="F:ATP binding"/>
    <property type="evidence" value="ECO:0007669"/>
    <property type="project" value="UniProtKB-UniRule"/>
</dbReference>
<evidence type="ECO:0000256" key="3">
    <source>
        <dbReference type="ARBA" id="ARBA00022679"/>
    </source>
</evidence>
<dbReference type="GO" id="GO:0000245">
    <property type="term" value="P:spliceosomal complex assembly"/>
    <property type="evidence" value="ECO:0007669"/>
    <property type="project" value="TreeGrafter"/>
</dbReference>
<evidence type="ECO:0000256" key="7">
    <source>
        <dbReference type="ARBA" id="ARBA00047899"/>
    </source>
</evidence>
<keyword evidence="12" id="KW-1185">Reference proteome</keyword>
<dbReference type="PANTHER" id="PTHR47634:SF9">
    <property type="entry name" value="PROTEIN KINASE DOMAIN-CONTAINING PROTEIN-RELATED"/>
    <property type="match status" value="1"/>
</dbReference>
<evidence type="ECO:0000256" key="9">
    <source>
        <dbReference type="PROSITE-ProRule" id="PRU10141"/>
    </source>
</evidence>
<keyword evidence="6 9" id="KW-0067">ATP-binding</keyword>
<dbReference type="Gene3D" id="1.10.510.10">
    <property type="entry name" value="Transferase(Phosphotransferase) domain 1"/>
    <property type="match status" value="1"/>
</dbReference>
<dbReference type="EMBL" id="ML769620">
    <property type="protein sequence ID" value="KAE9391559.1"/>
    <property type="molecule type" value="Genomic_DNA"/>
</dbReference>
<accession>A0A6A4H014</accession>
<dbReference type="OrthoDB" id="5979581at2759"/>
<dbReference type="SMART" id="SM00220">
    <property type="entry name" value="S_TKc"/>
    <property type="match status" value="1"/>
</dbReference>
<dbReference type="PROSITE" id="PS00107">
    <property type="entry name" value="PROTEIN_KINASE_ATP"/>
    <property type="match status" value="1"/>
</dbReference>
<proteinExistence type="predicted"/>
<evidence type="ECO:0000313" key="11">
    <source>
        <dbReference type="EMBL" id="KAE9391559.1"/>
    </source>
</evidence>
<comment type="catalytic activity">
    <reaction evidence="7">
        <text>L-threonyl-[protein] + ATP = O-phospho-L-threonyl-[protein] + ADP + H(+)</text>
        <dbReference type="Rhea" id="RHEA:46608"/>
        <dbReference type="Rhea" id="RHEA-COMP:11060"/>
        <dbReference type="Rhea" id="RHEA-COMP:11605"/>
        <dbReference type="ChEBI" id="CHEBI:15378"/>
        <dbReference type="ChEBI" id="CHEBI:30013"/>
        <dbReference type="ChEBI" id="CHEBI:30616"/>
        <dbReference type="ChEBI" id="CHEBI:61977"/>
        <dbReference type="ChEBI" id="CHEBI:456216"/>
        <dbReference type="EC" id="2.7.11.1"/>
    </reaction>
</comment>
<dbReference type="Pfam" id="PF00069">
    <property type="entry name" value="Pkinase"/>
    <property type="match status" value="1"/>
</dbReference>
<keyword evidence="4 9" id="KW-0547">Nucleotide-binding</keyword>
<dbReference type="SUPFAM" id="SSF56112">
    <property type="entry name" value="Protein kinase-like (PK-like)"/>
    <property type="match status" value="1"/>
</dbReference>